<feature type="region of interest" description="Disordered" evidence="1">
    <location>
        <begin position="15"/>
        <end position="34"/>
    </location>
</feature>
<comment type="caution">
    <text evidence="2">The sequence shown here is derived from an EMBL/GenBank/DDBJ whole genome shotgun (WGS) entry which is preliminary data.</text>
</comment>
<proteinExistence type="predicted"/>
<name>A0ABV9KI43_9RHOB</name>
<dbReference type="Proteomes" id="UP001595973">
    <property type="component" value="Unassembled WGS sequence"/>
</dbReference>
<dbReference type="RefSeq" id="WP_380718250.1">
    <property type="nucleotide sequence ID" value="NZ_JBHSGI010000024.1"/>
</dbReference>
<evidence type="ECO:0000256" key="1">
    <source>
        <dbReference type="SAM" id="MobiDB-lite"/>
    </source>
</evidence>
<gene>
    <name evidence="2" type="ORF">ACFO5X_14835</name>
</gene>
<reference evidence="3" key="1">
    <citation type="journal article" date="2019" name="Int. J. Syst. Evol. Microbiol.">
        <title>The Global Catalogue of Microorganisms (GCM) 10K type strain sequencing project: providing services to taxonomists for standard genome sequencing and annotation.</title>
        <authorList>
            <consortium name="The Broad Institute Genomics Platform"/>
            <consortium name="The Broad Institute Genome Sequencing Center for Infectious Disease"/>
            <person name="Wu L."/>
            <person name="Ma J."/>
        </authorList>
    </citation>
    <scope>NUCLEOTIDE SEQUENCE [LARGE SCALE GENOMIC DNA]</scope>
    <source>
        <strain evidence="3">CGMCC 4.7283</strain>
    </source>
</reference>
<organism evidence="2 3">
    <name type="scientific">Seohaeicola nanhaiensis</name>
    <dbReference type="NCBI Taxonomy" id="1387282"/>
    <lineage>
        <taxon>Bacteria</taxon>
        <taxon>Pseudomonadati</taxon>
        <taxon>Pseudomonadota</taxon>
        <taxon>Alphaproteobacteria</taxon>
        <taxon>Rhodobacterales</taxon>
        <taxon>Roseobacteraceae</taxon>
        <taxon>Seohaeicola</taxon>
    </lineage>
</organism>
<protein>
    <submittedName>
        <fullName evidence="2">Uncharacterized protein</fullName>
    </submittedName>
</protein>
<sequence length="52" mass="5539">MQTADRADSCADFGLVSRSEKQNPATTPGAKSLAGRRAFSVTENALLRLLSE</sequence>
<evidence type="ECO:0000313" key="2">
    <source>
        <dbReference type="EMBL" id="MFC4669837.1"/>
    </source>
</evidence>
<evidence type="ECO:0000313" key="3">
    <source>
        <dbReference type="Proteomes" id="UP001595973"/>
    </source>
</evidence>
<keyword evidence="3" id="KW-1185">Reference proteome</keyword>
<accession>A0ABV9KI43</accession>
<dbReference type="EMBL" id="JBHSGI010000024">
    <property type="protein sequence ID" value="MFC4669837.1"/>
    <property type="molecule type" value="Genomic_DNA"/>
</dbReference>